<proteinExistence type="predicted"/>
<reference evidence="1 2" key="3">
    <citation type="journal article" date="2022" name="Microbiol. Spectr.">
        <title>Folding features and dynamics of 3D genome architecture in plant fungal pathogens.</title>
        <authorList>
            <person name="Xia C."/>
        </authorList>
    </citation>
    <scope>NUCLEOTIDE SEQUENCE [LARGE SCALE GENOMIC DNA]</scope>
    <source>
        <strain evidence="1 2">93-210</strain>
    </source>
</reference>
<gene>
    <name evidence="1" type="ORF">MJO28_007154</name>
</gene>
<evidence type="ECO:0000313" key="2">
    <source>
        <dbReference type="Proteomes" id="UP001060170"/>
    </source>
</evidence>
<evidence type="ECO:0000313" key="1">
    <source>
        <dbReference type="EMBL" id="KAI7951470.1"/>
    </source>
</evidence>
<keyword evidence="2" id="KW-1185">Reference proteome</keyword>
<protein>
    <submittedName>
        <fullName evidence="1">Uncharacterized protein</fullName>
    </submittedName>
</protein>
<organism evidence="1 2">
    <name type="scientific">Puccinia striiformis f. sp. tritici</name>
    <dbReference type="NCBI Taxonomy" id="168172"/>
    <lineage>
        <taxon>Eukaryota</taxon>
        <taxon>Fungi</taxon>
        <taxon>Dikarya</taxon>
        <taxon>Basidiomycota</taxon>
        <taxon>Pucciniomycotina</taxon>
        <taxon>Pucciniomycetes</taxon>
        <taxon>Pucciniales</taxon>
        <taxon>Pucciniaceae</taxon>
        <taxon>Puccinia</taxon>
    </lineage>
</organism>
<sequence>MQTQYEHLLIAILEAVADFFAAQNETMSKKHRLEEWINHSFPSANNPQDPPFWAEVERKMKEITIKPADKDKKHQLRPALPILSAKVTLDLAIWVN</sequence>
<reference evidence="2" key="1">
    <citation type="journal article" date="2018" name="BMC Genomics">
        <title>Genomic insights into host adaptation between the wheat stripe rust pathogen (Puccinia striiformis f. sp. tritici) and the barley stripe rust pathogen (Puccinia striiformis f. sp. hordei).</title>
        <authorList>
            <person name="Xia C."/>
            <person name="Wang M."/>
            <person name="Yin C."/>
            <person name="Cornejo O.E."/>
            <person name="Hulbert S.H."/>
            <person name="Chen X."/>
        </authorList>
    </citation>
    <scope>NUCLEOTIDE SEQUENCE [LARGE SCALE GENOMIC DNA]</scope>
    <source>
        <strain evidence="2">93-210</strain>
    </source>
</reference>
<dbReference type="Proteomes" id="UP001060170">
    <property type="component" value="Chromosome 7"/>
</dbReference>
<comment type="caution">
    <text evidence="1">The sequence shown here is derived from an EMBL/GenBank/DDBJ whole genome shotgun (WGS) entry which is preliminary data.</text>
</comment>
<reference evidence="2" key="2">
    <citation type="journal article" date="2018" name="Mol. Plant Microbe Interact.">
        <title>Genome sequence resources for the wheat stripe rust pathogen (Puccinia striiformis f. sp. tritici) and the barley stripe rust pathogen (Puccinia striiformis f. sp. hordei).</title>
        <authorList>
            <person name="Xia C."/>
            <person name="Wang M."/>
            <person name="Yin C."/>
            <person name="Cornejo O.E."/>
            <person name="Hulbert S.H."/>
            <person name="Chen X."/>
        </authorList>
    </citation>
    <scope>NUCLEOTIDE SEQUENCE [LARGE SCALE GENOMIC DNA]</scope>
    <source>
        <strain evidence="2">93-210</strain>
    </source>
</reference>
<name>A0ACC0EEE3_9BASI</name>
<dbReference type="EMBL" id="CM045871">
    <property type="protein sequence ID" value="KAI7951470.1"/>
    <property type="molecule type" value="Genomic_DNA"/>
</dbReference>
<accession>A0ACC0EEE3</accession>